<evidence type="ECO:0000256" key="1">
    <source>
        <dbReference type="SAM" id="Phobius"/>
    </source>
</evidence>
<feature type="transmembrane region" description="Helical" evidence="1">
    <location>
        <begin position="187"/>
        <end position="207"/>
    </location>
</feature>
<dbReference type="Pfam" id="PF06580">
    <property type="entry name" value="His_kinase"/>
    <property type="match status" value="1"/>
</dbReference>
<feature type="transmembrane region" description="Helical" evidence="1">
    <location>
        <begin position="86"/>
        <end position="106"/>
    </location>
</feature>
<sequence>MEAMSIGSLLLHPGNTRQTFSAKERIVGQVCLLGSFVERKPLLVGFLRRQHLIPLSNDLLDAWVGGLDTRGTGLVKKVTFGLRSDLASFFALAAVLGTLAVIPSNAATDSHAFLTVNTLLRAVLAAFLIFVIRPRYLKTGRLWHFVWATFFSLLFFAIASELLEFIFLPNEAKKYALSVEGPFWTSFKIWIIVLSIFSVLAFSDSAVEQGRVEKLKRLEKTAQLTALRQQINPHTLLNGLNNIYAISIAKSPLAAKSILDLSNILRYSLYEADADCISLERDIEVLKMYISFQELGLEDRIDVDFEILGRVQDYKIAPLILLPIVENAFKHGANIDNRETIKLFFKLRVERGSILFESRNPREIVQCEPVSGGVGMDNIRSRLELAYRNRYDLEVEQTDSVYCLRLALEGEPQ</sequence>
<dbReference type="Proteomes" id="UP000218606">
    <property type="component" value="Chromosome"/>
</dbReference>
<dbReference type="RefSeq" id="WP_096871985.1">
    <property type="nucleotide sequence ID" value="NZ_CP010767.1"/>
</dbReference>
<dbReference type="InterPro" id="IPR010559">
    <property type="entry name" value="Sig_transdc_His_kin_internal"/>
</dbReference>
<dbReference type="GO" id="GO:0000155">
    <property type="term" value="F:phosphorelay sensor kinase activity"/>
    <property type="evidence" value="ECO:0007669"/>
    <property type="project" value="InterPro"/>
</dbReference>
<protein>
    <submittedName>
        <fullName evidence="3">Sensor histidine kinase YehU</fullName>
        <ecNumber evidence="3">2.7.13.3</ecNumber>
    </submittedName>
</protein>
<feature type="domain" description="Signal transduction histidine kinase internal region" evidence="2">
    <location>
        <begin position="222"/>
        <end position="301"/>
    </location>
</feature>
<dbReference type="GO" id="GO:0016020">
    <property type="term" value="C:membrane"/>
    <property type="evidence" value="ECO:0007669"/>
    <property type="project" value="InterPro"/>
</dbReference>
<dbReference type="PANTHER" id="PTHR34220:SF7">
    <property type="entry name" value="SENSOR HISTIDINE KINASE YPDA"/>
    <property type="match status" value="1"/>
</dbReference>
<dbReference type="AlphaFoldDB" id="A0AAN1GSK6"/>
<dbReference type="InterPro" id="IPR050640">
    <property type="entry name" value="Bact_2-comp_sensor_kinase"/>
</dbReference>
<keyword evidence="1" id="KW-1133">Transmembrane helix</keyword>
<keyword evidence="1" id="KW-0472">Membrane</keyword>
<organism evidence="3 4">
    <name type="scientific">Phaeobacter piscinae</name>
    <dbReference type="NCBI Taxonomy" id="1580596"/>
    <lineage>
        <taxon>Bacteria</taxon>
        <taxon>Pseudomonadati</taxon>
        <taxon>Pseudomonadota</taxon>
        <taxon>Alphaproteobacteria</taxon>
        <taxon>Rhodobacterales</taxon>
        <taxon>Roseobacteraceae</taxon>
        <taxon>Phaeobacter</taxon>
    </lineage>
</organism>
<dbReference type="PANTHER" id="PTHR34220">
    <property type="entry name" value="SENSOR HISTIDINE KINASE YPDA"/>
    <property type="match status" value="1"/>
</dbReference>
<keyword evidence="1" id="KW-0812">Transmembrane</keyword>
<feature type="transmembrane region" description="Helical" evidence="1">
    <location>
        <begin position="144"/>
        <end position="167"/>
    </location>
</feature>
<evidence type="ECO:0000313" key="3">
    <source>
        <dbReference type="EMBL" id="ATG44215.1"/>
    </source>
</evidence>
<name>A0AAN1GSK6_9RHOB</name>
<evidence type="ECO:0000313" key="4">
    <source>
        <dbReference type="Proteomes" id="UP000218606"/>
    </source>
</evidence>
<accession>A0AAN1GSK6</accession>
<gene>
    <name evidence="3" type="primary">yehU</name>
    <name evidence="3" type="ORF">PhaeoP13_02292</name>
</gene>
<reference evidence="3 4" key="1">
    <citation type="journal article" date="2017" name="Front. Microbiol.">
        <title>Phaeobacter piscinae sp. nov., a species of the Roseobacter group and potential aquaculture probiont.</title>
        <authorList>
            <person name="Sonnenschein E.C."/>
            <person name="Phippen C.B.W."/>
            <person name="Nielsen K.F."/>
            <person name="Mateiu R.V."/>
            <person name="Melchiorsen J."/>
            <person name="Gram L."/>
            <person name="Overmann J."/>
            <person name="Freese H.M."/>
        </authorList>
    </citation>
    <scope>NUCLEOTIDE SEQUENCE [LARGE SCALE GENOMIC DNA]</scope>
    <source>
        <strain evidence="3 4">P13</strain>
    </source>
</reference>
<evidence type="ECO:0000259" key="2">
    <source>
        <dbReference type="Pfam" id="PF06580"/>
    </source>
</evidence>
<dbReference type="EC" id="2.7.13.3" evidence="3"/>
<keyword evidence="3" id="KW-0418">Kinase</keyword>
<proteinExistence type="predicted"/>
<dbReference type="EMBL" id="CP010767">
    <property type="protein sequence ID" value="ATG44215.1"/>
    <property type="molecule type" value="Genomic_DNA"/>
</dbReference>
<keyword evidence="3" id="KW-0808">Transferase</keyword>
<feature type="transmembrane region" description="Helical" evidence="1">
    <location>
        <begin position="112"/>
        <end position="132"/>
    </location>
</feature>